<sequence length="330" mass="36498">MSKAADDLGFDPQRLYEQLEKAILGQSRTLNRVQVAEQSGVSLERATALWRALGFPATDSDDDVLFTEADVEALQMVDELVESGFIDPEVELTLVRSMGRSFARLAEWEMSELASAALSGSMLTDQARLEGLIKDLVPAVENVQRYVWRRHIASAAGRMMLFPGGDDGVPMAVGFADIVGFTRRSRGMSTAELSRLVEVFESTSASIVTQHRGRVIKTIGDEVLFVADSPEEGARIAVDLADAQETDPDFPEVRVGMAYGEVMNRLGDVYGPVVNVASRLTSLARPGRILVDRGMNAELREHEEFRLKRSRTATVRGYNRLETYALKRLR</sequence>
<protein>
    <submittedName>
        <fullName evidence="3">Adenylate cyclase</fullName>
        <ecNumber evidence="3">4.6.1.1</ecNumber>
    </submittedName>
</protein>
<dbReference type="Pfam" id="PF00211">
    <property type="entry name" value="Guanylate_cyc"/>
    <property type="match status" value="1"/>
</dbReference>
<dbReference type="EMBL" id="CADCUK010000108">
    <property type="protein sequence ID" value="CAA9373881.1"/>
    <property type="molecule type" value="Genomic_DNA"/>
</dbReference>
<dbReference type="InterPro" id="IPR029787">
    <property type="entry name" value="Nucleotide_cyclase"/>
</dbReference>
<evidence type="ECO:0000256" key="1">
    <source>
        <dbReference type="ARBA" id="ARBA00005381"/>
    </source>
</evidence>
<proteinExistence type="inferred from homology"/>
<dbReference type="PANTHER" id="PTHR43081">
    <property type="entry name" value="ADENYLATE CYCLASE, TERMINAL-DIFFERENTIATION SPECIFIC-RELATED"/>
    <property type="match status" value="1"/>
</dbReference>
<dbReference type="InterPro" id="IPR032026">
    <property type="entry name" value="Ad_Cy_reg"/>
</dbReference>
<gene>
    <name evidence="3" type="ORF">AVDCRST_MAG47-1576</name>
</gene>
<dbReference type="GO" id="GO:0004016">
    <property type="term" value="F:adenylate cyclase activity"/>
    <property type="evidence" value="ECO:0007669"/>
    <property type="project" value="UniProtKB-EC"/>
</dbReference>
<feature type="domain" description="Guanylate cyclase" evidence="2">
    <location>
        <begin position="172"/>
        <end position="281"/>
    </location>
</feature>
<dbReference type="GO" id="GO:0009190">
    <property type="term" value="P:cyclic nucleotide biosynthetic process"/>
    <property type="evidence" value="ECO:0007669"/>
    <property type="project" value="InterPro"/>
</dbReference>
<comment type="similarity">
    <text evidence="1">Belongs to the adenylyl cyclase class-3 family.</text>
</comment>
<evidence type="ECO:0000259" key="2">
    <source>
        <dbReference type="PROSITE" id="PS50125"/>
    </source>
</evidence>
<name>A0A6J4N3E4_9ACTN</name>
<dbReference type="PROSITE" id="PS50125">
    <property type="entry name" value="GUANYLATE_CYCLASE_2"/>
    <property type="match status" value="1"/>
</dbReference>
<dbReference type="CDD" id="cd07302">
    <property type="entry name" value="CHD"/>
    <property type="match status" value="1"/>
</dbReference>
<dbReference type="Pfam" id="PF16701">
    <property type="entry name" value="Ad_Cy_reg"/>
    <property type="match status" value="1"/>
</dbReference>
<dbReference type="GO" id="GO:0035556">
    <property type="term" value="P:intracellular signal transduction"/>
    <property type="evidence" value="ECO:0007669"/>
    <property type="project" value="InterPro"/>
</dbReference>
<dbReference type="Gene3D" id="3.30.70.1230">
    <property type="entry name" value="Nucleotide cyclase"/>
    <property type="match status" value="1"/>
</dbReference>
<keyword evidence="3" id="KW-0456">Lyase</keyword>
<dbReference type="SMART" id="SM00044">
    <property type="entry name" value="CYCc"/>
    <property type="match status" value="1"/>
</dbReference>
<evidence type="ECO:0000313" key="3">
    <source>
        <dbReference type="EMBL" id="CAA9373881.1"/>
    </source>
</evidence>
<dbReference type="InterPro" id="IPR001054">
    <property type="entry name" value="A/G_cyclase"/>
</dbReference>
<dbReference type="SUPFAM" id="SSF55073">
    <property type="entry name" value="Nucleotide cyclase"/>
    <property type="match status" value="1"/>
</dbReference>
<organism evidence="3">
    <name type="scientific">uncultured Nocardioidaceae bacterium</name>
    <dbReference type="NCBI Taxonomy" id="253824"/>
    <lineage>
        <taxon>Bacteria</taxon>
        <taxon>Bacillati</taxon>
        <taxon>Actinomycetota</taxon>
        <taxon>Actinomycetes</taxon>
        <taxon>Propionibacteriales</taxon>
        <taxon>Nocardioidaceae</taxon>
        <taxon>environmental samples</taxon>
    </lineage>
</organism>
<reference evidence="3" key="1">
    <citation type="submission" date="2020-02" db="EMBL/GenBank/DDBJ databases">
        <authorList>
            <person name="Meier V. D."/>
        </authorList>
    </citation>
    <scope>NUCLEOTIDE SEQUENCE</scope>
    <source>
        <strain evidence="3">AVDCRST_MAG47</strain>
    </source>
</reference>
<dbReference type="AlphaFoldDB" id="A0A6J4N3E4"/>
<dbReference type="InterPro" id="IPR050697">
    <property type="entry name" value="Adenylyl/Guanylyl_Cyclase_3/4"/>
</dbReference>
<accession>A0A6J4N3E4</accession>
<dbReference type="PANTHER" id="PTHR43081:SF1">
    <property type="entry name" value="ADENYLATE CYCLASE, TERMINAL-DIFFERENTIATION SPECIFIC"/>
    <property type="match status" value="1"/>
</dbReference>
<dbReference type="EC" id="4.6.1.1" evidence="3"/>